<evidence type="ECO:0000313" key="2">
    <source>
        <dbReference type="Proteomes" id="UP000814128"/>
    </source>
</evidence>
<reference evidence="1" key="2">
    <citation type="journal article" date="2022" name="New Phytol.">
        <title>Evolutionary transition to the ectomycorrhizal habit in the genomes of a hyperdiverse lineage of mushroom-forming fungi.</title>
        <authorList>
            <person name="Looney B."/>
            <person name="Miyauchi S."/>
            <person name="Morin E."/>
            <person name="Drula E."/>
            <person name="Courty P.E."/>
            <person name="Kohler A."/>
            <person name="Kuo A."/>
            <person name="LaButti K."/>
            <person name="Pangilinan J."/>
            <person name="Lipzen A."/>
            <person name="Riley R."/>
            <person name="Andreopoulos W."/>
            <person name="He G."/>
            <person name="Johnson J."/>
            <person name="Nolan M."/>
            <person name="Tritt A."/>
            <person name="Barry K.W."/>
            <person name="Grigoriev I.V."/>
            <person name="Nagy L.G."/>
            <person name="Hibbett D."/>
            <person name="Henrissat B."/>
            <person name="Matheny P.B."/>
            <person name="Labbe J."/>
            <person name="Martin F.M."/>
        </authorList>
    </citation>
    <scope>NUCLEOTIDE SEQUENCE</scope>
    <source>
        <strain evidence="1">EC-137</strain>
    </source>
</reference>
<accession>A0ACB8QAB0</accession>
<dbReference type="Proteomes" id="UP000814128">
    <property type="component" value="Unassembled WGS sequence"/>
</dbReference>
<organism evidence="1 2">
    <name type="scientific">Vararia minispora EC-137</name>
    <dbReference type="NCBI Taxonomy" id="1314806"/>
    <lineage>
        <taxon>Eukaryota</taxon>
        <taxon>Fungi</taxon>
        <taxon>Dikarya</taxon>
        <taxon>Basidiomycota</taxon>
        <taxon>Agaricomycotina</taxon>
        <taxon>Agaricomycetes</taxon>
        <taxon>Russulales</taxon>
        <taxon>Lachnocladiaceae</taxon>
        <taxon>Vararia</taxon>
    </lineage>
</organism>
<reference evidence="1" key="1">
    <citation type="submission" date="2021-02" db="EMBL/GenBank/DDBJ databases">
        <authorList>
            <consortium name="DOE Joint Genome Institute"/>
            <person name="Ahrendt S."/>
            <person name="Looney B.P."/>
            <person name="Miyauchi S."/>
            <person name="Morin E."/>
            <person name="Drula E."/>
            <person name="Courty P.E."/>
            <person name="Chicoki N."/>
            <person name="Fauchery L."/>
            <person name="Kohler A."/>
            <person name="Kuo A."/>
            <person name="Labutti K."/>
            <person name="Pangilinan J."/>
            <person name="Lipzen A."/>
            <person name="Riley R."/>
            <person name="Andreopoulos W."/>
            <person name="He G."/>
            <person name="Johnson J."/>
            <person name="Barry K.W."/>
            <person name="Grigoriev I.V."/>
            <person name="Nagy L."/>
            <person name="Hibbett D."/>
            <person name="Henrissat B."/>
            <person name="Matheny P.B."/>
            <person name="Labbe J."/>
            <person name="Martin F."/>
        </authorList>
    </citation>
    <scope>NUCLEOTIDE SEQUENCE</scope>
    <source>
        <strain evidence="1">EC-137</strain>
    </source>
</reference>
<feature type="non-terminal residue" evidence="1">
    <location>
        <position position="1"/>
    </location>
</feature>
<gene>
    <name evidence="1" type="ORF">K488DRAFT_57882</name>
</gene>
<name>A0ACB8QAB0_9AGAM</name>
<proteinExistence type="predicted"/>
<comment type="caution">
    <text evidence="1">The sequence shown here is derived from an EMBL/GenBank/DDBJ whole genome shotgun (WGS) entry which is preliminary data.</text>
</comment>
<sequence>ARPSVTPLFLLGTAATLVGAYIRAACYRELGTFFTFSLTIRDNHKLVTTGPYTLVRHPSYTGIVLLNIGMTLCIFGPGSWFAQAGADTALGKCMVLYWIWQSGVLIMAVRRAPSEDEMLHRQFGGEWEEYARKVPHMFIPHLL</sequence>
<protein>
    <submittedName>
        <fullName evidence="1">Uncharacterized protein</fullName>
    </submittedName>
</protein>
<evidence type="ECO:0000313" key="1">
    <source>
        <dbReference type="EMBL" id="KAI0028734.1"/>
    </source>
</evidence>
<keyword evidence="2" id="KW-1185">Reference proteome</keyword>
<dbReference type="EMBL" id="MU273727">
    <property type="protein sequence ID" value="KAI0028734.1"/>
    <property type="molecule type" value="Genomic_DNA"/>
</dbReference>